<evidence type="ECO:0000256" key="1">
    <source>
        <dbReference type="PROSITE-ProRule" id="PRU00266"/>
    </source>
</evidence>
<dbReference type="SUPFAM" id="SSF54768">
    <property type="entry name" value="dsRNA-binding domain-like"/>
    <property type="match status" value="1"/>
</dbReference>
<gene>
    <name evidence="3" type="ORF">BDQ12DRAFT_732683</name>
</gene>
<keyword evidence="1" id="KW-0694">RNA-binding</keyword>
<sequence>MTFAHIHIGLWSSSTGRHRRFATPAKRGDLASLTLSTSLYSGKCDFTFQIPSRREYTEITSGFNTHSSTLDRQESRCEITTKGLRTLQDLQYPSSAILFTKYRHVRLNNYLQERNQLSLLTWAESSAGPSNEAIWTIQCKIGGEVKGTGVARQKTAAKHAAAKQALEALRGAT</sequence>
<dbReference type="OrthoDB" id="3246846at2759"/>
<name>A0A5C3MAZ3_9AGAR</name>
<keyword evidence="4" id="KW-1185">Reference proteome</keyword>
<dbReference type="Proteomes" id="UP000308652">
    <property type="component" value="Unassembled WGS sequence"/>
</dbReference>
<reference evidence="3 4" key="1">
    <citation type="journal article" date="2019" name="Nat. Ecol. Evol.">
        <title>Megaphylogeny resolves global patterns of mushroom evolution.</title>
        <authorList>
            <person name="Varga T."/>
            <person name="Krizsan K."/>
            <person name="Foldi C."/>
            <person name="Dima B."/>
            <person name="Sanchez-Garcia M."/>
            <person name="Sanchez-Ramirez S."/>
            <person name="Szollosi G.J."/>
            <person name="Szarkandi J.G."/>
            <person name="Papp V."/>
            <person name="Albert L."/>
            <person name="Andreopoulos W."/>
            <person name="Angelini C."/>
            <person name="Antonin V."/>
            <person name="Barry K.W."/>
            <person name="Bougher N.L."/>
            <person name="Buchanan P."/>
            <person name="Buyck B."/>
            <person name="Bense V."/>
            <person name="Catcheside P."/>
            <person name="Chovatia M."/>
            <person name="Cooper J."/>
            <person name="Damon W."/>
            <person name="Desjardin D."/>
            <person name="Finy P."/>
            <person name="Geml J."/>
            <person name="Haridas S."/>
            <person name="Hughes K."/>
            <person name="Justo A."/>
            <person name="Karasinski D."/>
            <person name="Kautmanova I."/>
            <person name="Kiss B."/>
            <person name="Kocsube S."/>
            <person name="Kotiranta H."/>
            <person name="LaButti K.M."/>
            <person name="Lechner B.E."/>
            <person name="Liimatainen K."/>
            <person name="Lipzen A."/>
            <person name="Lukacs Z."/>
            <person name="Mihaltcheva S."/>
            <person name="Morgado L.N."/>
            <person name="Niskanen T."/>
            <person name="Noordeloos M.E."/>
            <person name="Ohm R.A."/>
            <person name="Ortiz-Santana B."/>
            <person name="Ovrebo C."/>
            <person name="Racz N."/>
            <person name="Riley R."/>
            <person name="Savchenko A."/>
            <person name="Shiryaev A."/>
            <person name="Soop K."/>
            <person name="Spirin V."/>
            <person name="Szebenyi C."/>
            <person name="Tomsovsky M."/>
            <person name="Tulloss R.E."/>
            <person name="Uehling J."/>
            <person name="Grigoriev I.V."/>
            <person name="Vagvolgyi C."/>
            <person name="Papp T."/>
            <person name="Martin F.M."/>
            <person name="Miettinen O."/>
            <person name="Hibbett D.S."/>
            <person name="Nagy L.G."/>
        </authorList>
    </citation>
    <scope>NUCLEOTIDE SEQUENCE [LARGE SCALE GENOMIC DNA]</scope>
    <source>
        <strain evidence="3 4">CBS 166.37</strain>
    </source>
</reference>
<organism evidence="3 4">
    <name type="scientific">Crucibulum laeve</name>
    <dbReference type="NCBI Taxonomy" id="68775"/>
    <lineage>
        <taxon>Eukaryota</taxon>
        <taxon>Fungi</taxon>
        <taxon>Dikarya</taxon>
        <taxon>Basidiomycota</taxon>
        <taxon>Agaricomycotina</taxon>
        <taxon>Agaricomycetes</taxon>
        <taxon>Agaricomycetidae</taxon>
        <taxon>Agaricales</taxon>
        <taxon>Agaricineae</taxon>
        <taxon>Nidulariaceae</taxon>
        <taxon>Crucibulum</taxon>
    </lineage>
</organism>
<dbReference type="SMART" id="SM00358">
    <property type="entry name" value="DSRM"/>
    <property type="match status" value="1"/>
</dbReference>
<dbReference type="Gene3D" id="3.30.160.20">
    <property type="match status" value="1"/>
</dbReference>
<evidence type="ECO:0000313" key="4">
    <source>
        <dbReference type="Proteomes" id="UP000308652"/>
    </source>
</evidence>
<proteinExistence type="predicted"/>
<dbReference type="PROSITE" id="PS50137">
    <property type="entry name" value="DS_RBD"/>
    <property type="match status" value="1"/>
</dbReference>
<protein>
    <recommendedName>
        <fullName evidence="2">DRBM domain-containing protein</fullName>
    </recommendedName>
</protein>
<evidence type="ECO:0000313" key="3">
    <source>
        <dbReference type="EMBL" id="TFK41923.1"/>
    </source>
</evidence>
<dbReference type="Pfam" id="PF00035">
    <property type="entry name" value="dsrm"/>
    <property type="match status" value="1"/>
</dbReference>
<dbReference type="EMBL" id="ML213593">
    <property type="protein sequence ID" value="TFK41923.1"/>
    <property type="molecule type" value="Genomic_DNA"/>
</dbReference>
<feature type="domain" description="DRBM" evidence="2">
    <location>
        <begin position="107"/>
        <end position="171"/>
    </location>
</feature>
<accession>A0A5C3MAZ3</accession>
<evidence type="ECO:0000259" key="2">
    <source>
        <dbReference type="PROSITE" id="PS50137"/>
    </source>
</evidence>
<dbReference type="GO" id="GO:0003723">
    <property type="term" value="F:RNA binding"/>
    <property type="evidence" value="ECO:0007669"/>
    <property type="project" value="UniProtKB-UniRule"/>
</dbReference>
<dbReference type="AlphaFoldDB" id="A0A5C3MAZ3"/>
<dbReference type="InterPro" id="IPR014720">
    <property type="entry name" value="dsRBD_dom"/>
</dbReference>